<dbReference type="GO" id="GO:0005737">
    <property type="term" value="C:cytoplasm"/>
    <property type="evidence" value="ECO:0007669"/>
    <property type="project" value="UniProtKB-ARBA"/>
</dbReference>
<gene>
    <name evidence="3" type="ORF">N2K84_03425</name>
</gene>
<feature type="domain" description="DJ-1/PfpI" evidence="2">
    <location>
        <begin position="2"/>
        <end position="164"/>
    </location>
</feature>
<comment type="caution">
    <text evidence="3">The sequence shown here is derived from an EMBL/GenBank/DDBJ whole genome shotgun (WGS) entry which is preliminary data.</text>
</comment>
<accession>A0AA41Y596</accession>
<dbReference type="PANTHER" id="PTHR48094">
    <property type="entry name" value="PROTEIN/NUCLEIC ACID DEGLYCASE DJ-1-RELATED"/>
    <property type="match status" value="1"/>
</dbReference>
<dbReference type="EMBL" id="JAPAAF010000003">
    <property type="protein sequence ID" value="MCW0481766.1"/>
    <property type="molecule type" value="Genomic_DNA"/>
</dbReference>
<evidence type="ECO:0000259" key="2">
    <source>
        <dbReference type="Pfam" id="PF01965"/>
    </source>
</evidence>
<proteinExistence type="predicted"/>
<keyword evidence="4" id="KW-1185">Reference proteome</keyword>
<dbReference type="CDD" id="cd03135">
    <property type="entry name" value="GATase1_DJ-1"/>
    <property type="match status" value="1"/>
</dbReference>
<dbReference type="AlphaFoldDB" id="A0AA41Y596"/>
<dbReference type="RefSeq" id="WP_282590376.1">
    <property type="nucleotide sequence ID" value="NZ_JAPAAF010000003.1"/>
</dbReference>
<sequence length="185" mass="20048">MKKIAVHLATGFEEIEAITIIDVLRRADFEVTMVSVTGDKVVTGSHQIPVLADKLFDEVNYDETDMILLPGGMPGAKNLDQHEGLKSRIIQFNQQQKPLGAICAAPLVLGHLQLLNGKKAVCYPGFEKDLTGALVNEEPAVVDKNIITGRGVGAALTFALKIVEMLDSKQKADQLAKAMLVENWG</sequence>
<evidence type="ECO:0000256" key="1">
    <source>
        <dbReference type="ARBA" id="ARBA00022737"/>
    </source>
</evidence>
<evidence type="ECO:0000313" key="4">
    <source>
        <dbReference type="Proteomes" id="UP001163821"/>
    </source>
</evidence>
<dbReference type="Gene3D" id="3.40.50.880">
    <property type="match status" value="1"/>
</dbReference>
<dbReference type="InterPro" id="IPR002818">
    <property type="entry name" value="DJ-1/PfpI"/>
</dbReference>
<organism evidence="3 4">
    <name type="scientific">Gaoshiqia sediminis</name>
    <dbReference type="NCBI Taxonomy" id="2986998"/>
    <lineage>
        <taxon>Bacteria</taxon>
        <taxon>Pseudomonadati</taxon>
        <taxon>Bacteroidota</taxon>
        <taxon>Bacteroidia</taxon>
        <taxon>Marinilabiliales</taxon>
        <taxon>Prolixibacteraceae</taxon>
        <taxon>Gaoshiqia</taxon>
    </lineage>
</organism>
<name>A0AA41Y596_9BACT</name>
<dbReference type="InterPro" id="IPR029062">
    <property type="entry name" value="Class_I_gatase-like"/>
</dbReference>
<dbReference type="InterPro" id="IPR050325">
    <property type="entry name" value="Prot/Nucl_acid_deglycase"/>
</dbReference>
<dbReference type="PANTHER" id="PTHR48094:SF12">
    <property type="entry name" value="PARKINSON DISEASE PROTEIN 7 HOMOLOG"/>
    <property type="match status" value="1"/>
</dbReference>
<dbReference type="SUPFAM" id="SSF52317">
    <property type="entry name" value="Class I glutamine amidotransferase-like"/>
    <property type="match status" value="1"/>
</dbReference>
<keyword evidence="1" id="KW-0677">Repeat</keyword>
<dbReference type="FunFam" id="3.40.50.880:FF:000015">
    <property type="entry name" value="Protein DJ-1 homolog C"/>
    <property type="match status" value="1"/>
</dbReference>
<reference evidence="3" key="1">
    <citation type="submission" date="2022-10" db="EMBL/GenBank/DDBJ databases">
        <title>Gaoshiqiia sediminis gen. nov., sp. nov., isolated from coastal sediment.</title>
        <authorList>
            <person name="Yu W.X."/>
            <person name="Mu D.S."/>
            <person name="Du J.Z."/>
            <person name="Liang Y.Q."/>
        </authorList>
    </citation>
    <scope>NUCLEOTIDE SEQUENCE</scope>
    <source>
        <strain evidence="3">A06</strain>
    </source>
</reference>
<evidence type="ECO:0000313" key="3">
    <source>
        <dbReference type="EMBL" id="MCW0481766.1"/>
    </source>
</evidence>
<dbReference type="Pfam" id="PF01965">
    <property type="entry name" value="DJ-1_PfpI"/>
    <property type="match status" value="1"/>
</dbReference>
<dbReference type="Proteomes" id="UP001163821">
    <property type="component" value="Unassembled WGS sequence"/>
</dbReference>
<dbReference type="NCBIfam" id="TIGR01383">
    <property type="entry name" value="not_thiJ"/>
    <property type="match status" value="1"/>
</dbReference>
<dbReference type="InterPro" id="IPR006287">
    <property type="entry name" value="DJ-1"/>
</dbReference>
<protein>
    <submittedName>
        <fullName evidence="3">DJ-1/PfpI family protein</fullName>
    </submittedName>
</protein>